<dbReference type="EMBL" id="UGXG01000002">
    <property type="protein sequence ID" value="SUG46564.1"/>
    <property type="molecule type" value="Genomic_DNA"/>
</dbReference>
<accession>A0A379T7L3</accession>
<evidence type="ECO:0000313" key="2">
    <source>
        <dbReference type="EMBL" id="SUG46564.1"/>
    </source>
</evidence>
<evidence type="ECO:0000256" key="1">
    <source>
        <dbReference type="SAM" id="MobiDB-lite"/>
    </source>
</evidence>
<feature type="region of interest" description="Disordered" evidence="1">
    <location>
        <begin position="1"/>
        <end position="21"/>
    </location>
</feature>
<proteinExistence type="predicted"/>
<organism evidence="2 3">
    <name type="scientific">Salmonella enterica subsp. arizonae</name>
    <dbReference type="NCBI Taxonomy" id="59203"/>
    <lineage>
        <taxon>Bacteria</taxon>
        <taxon>Pseudomonadati</taxon>
        <taxon>Pseudomonadota</taxon>
        <taxon>Gammaproteobacteria</taxon>
        <taxon>Enterobacterales</taxon>
        <taxon>Enterobacteriaceae</taxon>
        <taxon>Salmonella</taxon>
    </lineage>
</organism>
<gene>
    <name evidence="2" type="ORF">NCTC8297_01793</name>
</gene>
<evidence type="ECO:0000313" key="3">
    <source>
        <dbReference type="Proteomes" id="UP000254741"/>
    </source>
</evidence>
<sequence>MAKEISNDLSEGNSRPGWRPGKYCHLRELYDPFTPVGTR</sequence>
<dbReference type="Proteomes" id="UP000254741">
    <property type="component" value="Unassembled WGS sequence"/>
</dbReference>
<reference evidence="2 3" key="1">
    <citation type="submission" date="2018-06" db="EMBL/GenBank/DDBJ databases">
        <authorList>
            <consortium name="Pathogen Informatics"/>
            <person name="Doyle S."/>
        </authorList>
    </citation>
    <scope>NUCLEOTIDE SEQUENCE [LARGE SCALE GENOMIC DNA]</scope>
    <source>
        <strain evidence="2 3">NCTC8297</strain>
    </source>
</reference>
<protein>
    <submittedName>
        <fullName evidence="2">Uncharacterized protein</fullName>
    </submittedName>
</protein>
<dbReference type="AlphaFoldDB" id="A0A379T7L3"/>
<name>A0A379T7L3_SALER</name>